<reference evidence="1 2" key="1">
    <citation type="submission" date="2017-07" db="EMBL/GenBank/DDBJ databases">
        <title>Phylogenetic study on the rhizospheric bacterium Ochrobactrum sp. A44.</title>
        <authorList>
            <person name="Krzyzanowska D.M."/>
            <person name="Ossowicki A."/>
            <person name="Rajewska M."/>
            <person name="Maciag T."/>
            <person name="Kaczynski Z."/>
            <person name="Czerwicka M."/>
            <person name="Jafra S."/>
        </authorList>
    </citation>
    <scope>NUCLEOTIDE SEQUENCE [LARGE SCALE GENOMIC DNA]</scope>
    <source>
        <strain evidence="1 2">A44</strain>
    </source>
</reference>
<proteinExistence type="predicted"/>
<dbReference type="KEGG" id="och:CES85_4971"/>
<accession>A0A248UCX2</accession>
<evidence type="ECO:0000313" key="1">
    <source>
        <dbReference type="EMBL" id="ASV84179.1"/>
    </source>
</evidence>
<protein>
    <submittedName>
        <fullName evidence="1">Uncharacterized protein</fullName>
    </submittedName>
</protein>
<organism evidence="1 2">
    <name type="scientific">Ochrobactrum quorumnocens</name>
    <dbReference type="NCBI Taxonomy" id="271865"/>
    <lineage>
        <taxon>Bacteria</taxon>
        <taxon>Pseudomonadati</taxon>
        <taxon>Pseudomonadota</taxon>
        <taxon>Alphaproteobacteria</taxon>
        <taxon>Hyphomicrobiales</taxon>
        <taxon>Brucellaceae</taxon>
        <taxon>Brucella/Ochrobactrum group</taxon>
        <taxon>Ochrobactrum</taxon>
    </lineage>
</organism>
<dbReference type="AlphaFoldDB" id="A0A248UCX2"/>
<dbReference type="Proteomes" id="UP000215256">
    <property type="component" value="Chromosome 2"/>
</dbReference>
<name>A0A248UCX2_9HYPH</name>
<sequence>MAVLLRDSWHIPWIKIVRIDAQGVTTFRKLQLMVCKTTINIIENVVRYARPQL</sequence>
<dbReference type="EMBL" id="CP022603">
    <property type="protein sequence ID" value="ASV84179.1"/>
    <property type="molecule type" value="Genomic_DNA"/>
</dbReference>
<evidence type="ECO:0000313" key="2">
    <source>
        <dbReference type="Proteomes" id="UP000215256"/>
    </source>
</evidence>
<gene>
    <name evidence="1" type="ORF">CES85_4971</name>
</gene>